<evidence type="ECO:0000313" key="1">
    <source>
        <dbReference type="EMBL" id="JAI04691.1"/>
    </source>
</evidence>
<accession>A0A0E9XS49</accession>
<reference evidence="1" key="2">
    <citation type="journal article" date="2015" name="Fish Shellfish Immunol.">
        <title>Early steps in the European eel (Anguilla anguilla)-Vibrio vulnificus interaction in the gills: Role of the RtxA13 toxin.</title>
        <authorList>
            <person name="Callol A."/>
            <person name="Pajuelo D."/>
            <person name="Ebbesson L."/>
            <person name="Teles M."/>
            <person name="MacKenzie S."/>
            <person name="Amaro C."/>
        </authorList>
    </citation>
    <scope>NUCLEOTIDE SEQUENCE</scope>
</reference>
<proteinExistence type="predicted"/>
<dbReference type="AlphaFoldDB" id="A0A0E9XS49"/>
<organism evidence="1">
    <name type="scientific">Anguilla anguilla</name>
    <name type="common">European freshwater eel</name>
    <name type="synonym">Muraena anguilla</name>
    <dbReference type="NCBI Taxonomy" id="7936"/>
    <lineage>
        <taxon>Eukaryota</taxon>
        <taxon>Metazoa</taxon>
        <taxon>Chordata</taxon>
        <taxon>Craniata</taxon>
        <taxon>Vertebrata</taxon>
        <taxon>Euteleostomi</taxon>
        <taxon>Actinopterygii</taxon>
        <taxon>Neopterygii</taxon>
        <taxon>Teleostei</taxon>
        <taxon>Anguilliformes</taxon>
        <taxon>Anguillidae</taxon>
        <taxon>Anguilla</taxon>
    </lineage>
</organism>
<name>A0A0E9XS49_ANGAN</name>
<protein>
    <submittedName>
        <fullName evidence="1">Uncharacterized protein</fullName>
    </submittedName>
</protein>
<sequence>MTATRSNKVWRVECSPQCNHHLF</sequence>
<dbReference type="EMBL" id="GBXM01003887">
    <property type="protein sequence ID" value="JAI04691.1"/>
    <property type="molecule type" value="Transcribed_RNA"/>
</dbReference>
<reference evidence="1" key="1">
    <citation type="submission" date="2014-11" db="EMBL/GenBank/DDBJ databases">
        <authorList>
            <person name="Amaro Gonzalez C."/>
        </authorList>
    </citation>
    <scope>NUCLEOTIDE SEQUENCE</scope>
</reference>